<organism evidence="4 5">
    <name type="scientific">Polypterus senegalus</name>
    <name type="common">Senegal bichir</name>
    <dbReference type="NCBI Taxonomy" id="55291"/>
    <lineage>
        <taxon>Eukaryota</taxon>
        <taxon>Metazoa</taxon>
        <taxon>Chordata</taxon>
        <taxon>Craniata</taxon>
        <taxon>Vertebrata</taxon>
        <taxon>Euteleostomi</taxon>
        <taxon>Actinopterygii</taxon>
        <taxon>Polypteriformes</taxon>
        <taxon>Polypteridae</taxon>
        <taxon>Polypterus</taxon>
    </lineage>
</organism>
<dbReference type="SMART" id="SM00241">
    <property type="entry name" value="ZP"/>
    <property type="match status" value="1"/>
</dbReference>
<keyword evidence="2" id="KW-0272">Extracellular matrix</keyword>
<dbReference type="InterPro" id="IPR001507">
    <property type="entry name" value="ZP_dom"/>
</dbReference>
<dbReference type="PANTHER" id="PTHR11576:SF2">
    <property type="entry name" value="ZONA PELLUCIDA SPERM-BINDING PROTEIN 3"/>
    <property type="match status" value="1"/>
</dbReference>
<comment type="PTM">
    <text evidence="2">Proteolytically cleaved before the transmembrane segment to yield the secreted ectodomain incorporated in the zona pellucida.</text>
</comment>
<dbReference type="PANTHER" id="PTHR11576">
    <property type="entry name" value="ZONA PELLUCIDA SPERM-BINDING PROTEIN 3"/>
    <property type="match status" value="1"/>
</dbReference>
<dbReference type="Pfam" id="PF00100">
    <property type="entry name" value="Zona_pellucida"/>
    <property type="match status" value="1"/>
</dbReference>
<dbReference type="EMBL" id="JAATIS010005064">
    <property type="protein sequence ID" value="KAG2460364.1"/>
    <property type="molecule type" value="Genomic_DNA"/>
</dbReference>
<dbReference type="InterPro" id="IPR042235">
    <property type="entry name" value="ZP-C_dom"/>
</dbReference>
<evidence type="ECO:0000313" key="5">
    <source>
        <dbReference type="Proteomes" id="UP000886611"/>
    </source>
</evidence>
<dbReference type="GO" id="GO:0035805">
    <property type="term" value="C:egg coat"/>
    <property type="evidence" value="ECO:0007669"/>
    <property type="project" value="UniProtKB-SubCell"/>
</dbReference>
<keyword evidence="5" id="KW-1185">Reference proteome</keyword>
<reference evidence="4 5" key="1">
    <citation type="journal article" date="2021" name="Cell">
        <title>Tracing the genetic footprints of vertebrate landing in non-teleost ray-finned fishes.</title>
        <authorList>
            <person name="Bi X."/>
            <person name="Wang K."/>
            <person name="Yang L."/>
            <person name="Pan H."/>
            <person name="Jiang H."/>
            <person name="Wei Q."/>
            <person name="Fang M."/>
            <person name="Yu H."/>
            <person name="Zhu C."/>
            <person name="Cai Y."/>
            <person name="He Y."/>
            <person name="Gan X."/>
            <person name="Zeng H."/>
            <person name="Yu D."/>
            <person name="Zhu Y."/>
            <person name="Jiang H."/>
            <person name="Qiu Q."/>
            <person name="Yang H."/>
            <person name="Zhang Y.E."/>
            <person name="Wang W."/>
            <person name="Zhu M."/>
            <person name="He S."/>
            <person name="Zhang G."/>
        </authorList>
    </citation>
    <scope>NUCLEOTIDE SEQUENCE [LARGE SCALE GENOMIC DNA]</scope>
    <source>
        <strain evidence="4">Bchr_013</strain>
    </source>
</reference>
<dbReference type="GO" id="GO:0035804">
    <property type="term" value="F:structural constituent of egg coat"/>
    <property type="evidence" value="ECO:0007669"/>
    <property type="project" value="UniProtKB-UniRule"/>
</dbReference>
<feature type="domain" description="ZP" evidence="3">
    <location>
        <begin position="1"/>
        <end position="237"/>
    </location>
</feature>
<feature type="non-terminal residue" evidence="4">
    <location>
        <position position="409"/>
    </location>
</feature>
<comment type="subcellular location">
    <subcellularLocation>
        <location evidence="2">Zona pellucida</location>
    </subcellularLocation>
    <subcellularLocation>
        <location evidence="2">Cell membrane</location>
        <topology evidence="2">Single-pass type I membrane protein</topology>
    </subcellularLocation>
</comment>
<dbReference type="AlphaFoldDB" id="A0A8X8BMP5"/>
<dbReference type="GO" id="GO:0005886">
    <property type="term" value="C:plasma membrane"/>
    <property type="evidence" value="ECO:0007669"/>
    <property type="project" value="UniProtKB-SubCell"/>
</dbReference>
<comment type="function">
    <text evidence="2">Component of the zona pellucida, an extracellular matrix surrounding oocytes which mediates sperm binding, induction of the acrosome reaction and prevents post-fertilization polyspermy. The zona pellucida is composed of 3 to 4 glycoproteins, ZP1, ZP2, ZP3, and ZP4. ZP3 is essential for sperm binding and zona matrix formation.</text>
</comment>
<dbReference type="Proteomes" id="UP000886611">
    <property type="component" value="Unassembled WGS sequence"/>
</dbReference>
<comment type="domain">
    <text evidence="2">The ZP domain is involved in the polymerization of the ZP proteins to form the zona pellucida.</text>
</comment>
<evidence type="ECO:0000313" key="4">
    <source>
        <dbReference type="EMBL" id="KAG2460364.1"/>
    </source>
</evidence>
<protein>
    <recommendedName>
        <fullName evidence="2">Zona pellucida sperm-binding protein 3</fullName>
    </recommendedName>
</protein>
<keyword evidence="2" id="KW-0165">Cleavage on pair of basic residues</keyword>
<proteinExistence type="inferred from homology"/>
<keyword evidence="2" id="KW-0964">Secreted</keyword>
<comment type="caution">
    <text evidence="4">The sequence shown here is derived from an EMBL/GenBank/DDBJ whole genome shotgun (WGS) entry which is preliminary data.</text>
</comment>
<dbReference type="GO" id="GO:0007339">
    <property type="term" value="P:binding of sperm to zona pellucida"/>
    <property type="evidence" value="ECO:0007669"/>
    <property type="project" value="UniProtKB-UniRule"/>
</dbReference>
<keyword evidence="2" id="KW-0472">Membrane</keyword>
<accession>A0A8X8BMP5</accession>
<dbReference type="PROSITE" id="PS51034">
    <property type="entry name" value="ZP_2"/>
    <property type="match status" value="1"/>
</dbReference>
<comment type="similarity">
    <text evidence="2">Belongs to the ZP domain family. ZPC subfamily.</text>
</comment>
<feature type="non-terminal residue" evidence="4">
    <location>
        <position position="1"/>
    </location>
</feature>
<dbReference type="GO" id="GO:0032190">
    <property type="term" value="F:acrosin binding"/>
    <property type="evidence" value="ECO:0007669"/>
    <property type="project" value="TreeGrafter"/>
</dbReference>
<keyword evidence="2" id="KW-0732">Signal</keyword>
<sequence length="409" mass="45300">MKGTLNHTLDIDEQNIPVEKLLLMLGALIVYTFTLDYNPSPIDGLPIVRTNPAVVQIECQYNRLHNVSSNALNPTWVPYTSTISAEDILGFSLVIMSSDWSGPSPSNTFFLGDLINLQASVDSTNHEPLRVFVDSCVATPASNASAPAYTFIGNNGWTCNMEDMGPVTQEPSKMAYKYEEADSEEVSNEEEEKSHTLHTGLHFTSNLEERRVDIKKEDCEWEYVHLPQDCASITEEDGDSEVTFDSRDMQETEMVSSVKREDFKLEDVCLDVTGLGLSLKVHHTLQCHSVLTKSECMESDVTRIEKELSSCPSGEVCWGNGLSAGDADRINRLIRKAGSILGGRLASPEDVLDKKSLGKLLINLDSDSHALWTVEHILKQTETEGYVRLFLTSAISESPKAHKSQTVAH</sequence>
<dbReference type="Gene3D" id="2.60.40.4100">
    <property type="entry name" value="Zona pellucida, ZP-C domain"/>
    <property type="match status" value="1"/>
</dbReference>
<name>A0A8X8BMP5_POLSE</name>
<gene>
    <name evidence="4" type="primary">Zp3_17</name>
    <name evidence="4" type="ORF">GTO96_0021873</name>
</gene>
<evidence type="ECO:0000259" key="3">
    <source>
        <dbReference type="PROSITE" id="PS51034"/>
    </source>
</evidence>
<dbReference type="InterPro" id="IPR055355">
    <property type="entry name" value="ZP-C"/>
</dbReference>
<dbReference type="Gene3D" id="2.60.40.3210">
    <property type="entry name" value="Zona pellucida, ZP-N domain"/>
    <property type="match status" value="1"/>
</dbReference>
<dbReference type="GO" id="GO:2000344">
    <property type="term" value="P:positive regulation of acrosome reaction"/>
    <property type="evidence" value="ECO:0007669"/>
    <property type="project" value="UniProtKB-UniRule"/>
</dbReference>
<keyword evidence="1 2" id="KW-1015">Disulfide bond</keyword>
<keyword evidence="2" id="KW-1003">Cell membrane</keyword>
<dbReference type="GO" id="GO:0035803">
    <property type="term" value="P:egg coat formation"/>
    <property type="evidence" value="ECO:0007669"/>
    <property type="project" value="UniProtKB-UniRule"/>
</dbReference>
<evidence type="ECO:0000256" key="2">
    <source>
        <dbReference type="RuleBase" id="RU367066"/>
    </source>
</evidence>
<evidence type="ECO:0000256" key="1">
    <source>
        <dbReference type="ARBA" id="ARBA00023157"/>
    </source>
</evidence>